<dbReference type="GO" id="GO:0006826">
    <property type="term" value="P:iron ion transport"/>
    <property type="evidence" value="ECO:0007669"/>
    <property type="project" value="UniProtKB-KW"/>
</dbReference>
<keyword evidence="10 11" id="KW-0998">Cell outer membrane</keyword>
<evidence type="ECO:0000256" key="7">
    <source>
        <dbReference type="ARBA" id="ARBA00023065"/>
    </source>
</evidence>
<dbReference type="PROSITE" id="PS52016">
    <property type="entry name" value="TONB_DEPENDENT_REC_3"/>
    <property type="match status" value="1"/>
</dbReference>
<keyword evidence="16" id="KW-0675">Receptor</keyword>
<organism evidence="16 17">
    <name type="scientific">Sphingomonas ginsenosidivorax</name>
    <dbReference type="NCBI Taxonomy" id="862135"/>
    <lineage>
        <taxon>Bacteria</taxon>
        <taxon>Pseudomonadati</taxon>
        <taxon>Pseudomonadota</taxon>
        <taxon>Alphaproteobacteria</taxon>
        <taxon>Sphingomonadales</taxon>
        <taxon>Sphingomonadaceae</taxon>
        <taxon>Sphingomonas</taxon>
    </lineage>
</organism>
<feature type="domain" description="TonB-dependent receptor plug" evidence="15">
    <location>
        <begin position="53"/>
        <end position="159"/>
    </location>
</feature>
<dbReference type="InterPro" id="IPR000531">
    <property type="entry name" value="Beta-barrel_TonB"/>
</dbReference>
<keyword evidence="7" id="KW-0406">Ion transport</keyword>
<dbReference type="Gene3D" id="2.40.170.20">
    <property type="entry name" value="TonB-dependent receptor, beta-barrel domain"/>
    <property type="match status" value="1"/>
</dbReference>
<evidence type="ECO:0000256" key="4">
    <source>
        <dbReference type="ARBA" id="ARBA00022496"/>
    </source>
</evidence>
<gene>
    <name evidence="16" type="ORF">FSB78_04240</name>
</gene>
<dbReference type="Proteomes" id="UP000321250">
    <property type="component" value="Unassembled WGS sequence"/>
</dbReference>
<name>A0A5C6UBS9_9SPHN</name>
<evidence type="ECO:0000256" key="13">
    <source>
        <dbReference type="SAM" id="SignalP"/>
    </source>
</evidence>
<evidence type="ECO:0000256" key="8">
    <source>
        <dbReference type="ARBA" id="ARBA00023077"/>
    </source>
</evidence>
<evidence type="ECO:0000256" key="6">
    <source>
        <dbReference type="ARBA" id="ARBA00023004"/>
    </source>
</evidence>
<keyword evidence="9 11" id="KW-0472">Membrane</keyword>
<comment type="subcellular location">
    <subcellularLocation>
        <location evidence="1 11">Cell outer membrane</location>
        <topology evidence="1 11">Multi-pass membrane protein</topology>
    </subcellularLocation>
</comment>
<evidence type="ECO:0000313" key="17">
    <source>
        <dbReference type="Proteomes" id="UP000321250"/>
    </source>
</evidence>
<dbReference type="InterPro" id="IPR036942">
    <property type="entry name" value="Beta-barrel_TonB_sf"/>
</dbReference>
<dbReference type="OrthoDB" id="7463630at2"/>
<dbReference type="EMBL" id="VOQR01000001">
    <property type="protein sequence ID" value="TXC70243.1"/>
    <property type="molecule type" value="Genomic_DNA"/>
</dbReference>
<keyword evidence="5 11" id="KW-0812">Transmembrane</keyword>
<dbReference type="AlphaFoldDB" id="A0A5C6UBS9"/>
<keyword evidence="13" id="KW-0732">Signal</keyword>
<evidence type="ECO:0000259" key="14">
    <source>
        <dbReference type="Pfam" id="PF00593"/>
    </source>
</evidence>
<reference evidence="16 17" key="1">
    <citation type="journal article" date="2013" name="Antonie Van Leeuwenhoek">
        <title>Sphingomonas ginsenosidivorax sp. nov., with the ability to transform ginsenosides.</title>
        <authorList>
            <person name="Jin X.F."/>
            <person name="Kim J.K."/>
            <person name="Liu Q.M."/>
            <person name="Kang M.S."/>
            <person name="He D."/>
            <person name="Jin F.X."/>
            <person name="Kim S.C."/>
            <person name="Im W.T."/>
        </authorList>
    </citation>
    <scope>NUCLEOTIDE SEQUENCE [LARGE SCALE GENOMIC DNA]</scope>
    <source>
        <strain evidence="16 17">KHI67</strain>
    </source>
</reference>
<evidence type="ECO:0000256" key="11">
    <source>
        <dbReference type="PROSITE-ProRule" id="PRU01360"/>
    </source>
</evidence>
<protein>
    <submittedName>
        <fullName evidence="16">TonB-dependent receptor</fullName>
    </submittedName>
</protein>
<feature type="signal peptide" evidence="13">
    <location>
        <begin position="1"/>
        <end position="18"/>
    </location>
</feature>
<keyword evidence="2 11" id="KW-0813">Transport</keyword>
<keyword evidence="3 11" id="KW-1134">Transmembrane beta strand</keyword>
<dbReference type="PANTHER" id="PTHR32552">
    <property type="entry name" value="FERRICHROME IRON RECEPTOR-RELATED"/>
    <property type="match status" value="1"/>
</dbReference>
<comment type="caution">
    <text evidence="16">The sequence shown here is derived from an EMBL/GenBank/DDBJ whole genome shotgun (WGS) entry which is preliminary data.</text>
</comment>
<proteinExistence type="inferred from homology"/>
<dbReference type="InterPro" id="IPR039426">
    <property type="entry name" value="TonB-dep_rcpt-like"/>
</dbReference>
<evidence type="ECO:0000256" key="5">
    <source>
        <dbReference type="ARBA" id="ARBA00022692"/>
    </source>
</evidence>
<dbReference type="PANTHER" id="PTHR32552:SF81">
    <property type="entry name" value="TONB-DEPENDENT OUTER MEMBRANE RECEPTOR"/>
    <property type="match status" value="1"/>
</dbReference>
<evidence type="ECO:0000256" key="2">
    <source>
        <dbReference type="ARBA" id="ARBA00022448"/>
    </source>
</evidence>
<dbReference type="SUPFAM" id="SSF56935">
    <property type="entry name" value="Porins"/>
    <property type="match status" value="1"/>
</dbReference>
<evidence type="ECO:0000313" key="16">
    <source>
        <dbReference type="EMBL" id="TXC70243.1"/>
    </source>
</evidence>
<evidence type="ECO:0000256" key="9">
    <source>
        <dbReference type="ARBA" id="ARBA00023136"/>
    </source>
</evidence>
<evidence type="ECO:0000259" key="15">
    <source>
        <dbReference type="Pfam" id="PF07715"/>
    </source>
</evidence>
<evidence type="ECO:0000256" key="3">
    <source>
        <dbReference type="ARBA" id="ARBA00022452"/>
    </source>
</evidence>
<dbReference type="InterPro" id="IPR012910">
    <property type="entry name" value="Plug_dom"/>
</dbReference>
<keyword evidence="8 12" id="KW-0798">TonB box</keyword>
<dbReference type="GO" id="GO:0009279">
    <property type="term" value="C:cell outer membrane"/>
    <property type="evidence" value="ECO:0007669"/>
    <property type="project" value="UniProtKB-SubCell"/>
</dbReference>
<evidence type="ECO:0000256" key="1">
    <source>
        <dbReference type="ARBA" id="ARBA00004571"/>
    </source>
</evidence>
<keyword evidence="4" id="KW-0410">Iron transport</keyword>
<keyword evidence="6" id="KW-0408">Iron</keyword>
<feature type="domain" description="TonB-dependent receptor-like beta-barrel" evidence="14">
    <location>
        <begin position="283"/>
        <end position="717"/>
    </location>
</feature>
<keyword evidence="17" id="KW-1185">Reference proteome</keyword>
<feature type="chain" id="PRO_5022916934" evidence="13">
    <location>
        <begin position="19"/>
        <end position="751"/>
    </location>
</feature>
<evidence type="ECO:0000256" key="12">
    <source>
        <dbReference type="RuleBase" id="RU003357"/>
    </source>
</evidence>
<comment type="similarity">
    <text evidence="11 12">Belongs to the TonB-dependent receptor family.</text>
</comment>
<dbReference type="Pfam" id="PF00593">
    <property type="entry name" value="TonB_dep_Rec_b-barrel"/>
    <property type="match status" value="1"/>
</dbReference>
<sequence>MTSLLALGVIAAAQPGAAQTVANPSAPAATAPTDDLVEQGDIIVTAQRRDERARDVPISITNVTAAQLETANIQQLSDVARVTPALRFDSSGSFSQPTIRGVGTAVTTSGGGPNVGIYVDGFYVANPEATAFDLTKTQSIQVLKGPQGTLFGRNTTGGAILVTTAEPSMVTAAEFKATYGRFDAQTYQGYVTTGLGTRVAVDLEGQLRKGDGYFRNLANDDRDVGAYQNWSVRGGVKVRVTDDLSVLLRYTHSETDDPTLLLTNAYVDRNGGSGFYSRVPLAAYGTNSSAGKPLVYAFAPPATYATRPGEVVNVPGTPTRFTNQTDAFQATIRADLGFADLTSYTQVRKDDAVNLQDLDATALALFNINLGIGNRTTTQEFLFTSKPGSALQWTAGLYYFRNRDTYFVNAAFGPPPYMPFGGSSTTTRSYAAFADGTYQLSPSLFFTAGLRYGHDVVGDAYFLIPVTQARFDVPEYKTSRVTPRAVLRYKPSDVSSVYASYSRGYKAGILNVGGASAVPIRPEDIDAFEIGYKFDDRRLSFDLAAYYYRYKNLQVSSFQSGLALITNAASSHISGAEASARYKLTSTFDLTAGAAYTHARYKDFSQAPFYSYCDPTGTVAGLVCGAIGPGSITQTTNDSSGYQMQRAPDFTANAGANYHTALADGTFSLSGNLYYTSKFYFDASKQFEQTGYAVLAMRAQWTDPSDRFTLAVFGDNLTGKRYRNQVLFNTLGIGAVWNAPRTCGVTLAAKF</sequence>
<evidence type="ECO:0000256" key="10">
    <source>
        <dbReference type="ARBA" id="ARBA00023237"/>
    </source>
</evidence>
<dbReference type="RefSeq" id="WP_147080256.1">
    <property type="nucleotide sequence ID" value="NZ_VOQR01000001.1"/>
</dbReference>
<accession>A0A5C6UBS9</accession>
<dbReference type="Pfam" id="PF07715">
    <property type="entry name" value="Plug"/>
    <property type="match status" value="1"/>
</dbReference>